<protein>
    <submittedName>
        <fullName evidence="1">Uncharacterized protein</fullName>
    </submittedName>
</protein>
<keyword evidence="2" id="KW-1185">Reference proteome</keyword>
<evidence type="ECO:0000313" key="1">
    <source>
        <dbReference type="EMBL" id="KAF9471748.1"/>
    </source>
</evidence>
<dbReference type="AlphaFoldDB" id="A0A9P5YMN7"/>
<reference evidence="1" key="1">
    <citation type="submission" date="2020-11" db="EMBL/GenBank/DDBJ databases">
        <authorList>
            <consortium name="DOE Joint Genome Institute"/>
            <person name="Ahrendt S."/>
            <person name="Riley R."/>
            <person name="Andreopoulos W."/>
            <person name="Labutti K."/>
            <person name="Pangilinan J."/>
            <person name="Ruiz-Duenas F.J."/>
            <person name="Barrasa J.M."/>
            <person name="Sanchez-Garcia M."/>
            <person name="Camarero S."/>
            <person name="Miyauchi S."/>
            <person name="Serrano A."/>
            <person name="Linde D."/>
            <person name="Babiker R."/>
            <person name="Drula E."/>
            <person name="Ayuso-Fernandez I."/>
            <person name="Pacheco R."/>
            <person name="Padilla G."/>
            <person name="Ferreira P."/>
            <person name="Barriuso J."/>
            <person name="Kellner H."/>
            <person name="Castanera R."/>
            <person name="Alfaro M."/>
            <person name="Ramirez L."/>
            <person name="Pisabarro A.G."/>
            <person name="Kuo A."/>
            <person name="Tritt A."/>
            <person name="Lipzen A."/>
            <person name="He G."/>
            <person name="Yan M."/>
            <person name="Ng V."/>
            <person name="Cullen D."/>
            <person name="Martin F."/>
            <person name="Rosso M.-N."/>
            <person name="Henrissat B."/>
            <person name="Hibbett D."/>
            <person name="Martinez A.T."/>
            <person name="Grigoriev I.V."/>
        </authorList>
    </citation>
    <scope>NUCLEOTIDE SEQUENCE</scope>
    <source>
        <strain evidence="1">CIRM-BRFM 674</strain>
    </source>
</reference>
<evidence type="ECO:0000313" key="2">
    <source>
        <dbReference type="Proteomes" id="UP000807469"/>
    </source>
</evidence>
<dbReference type="Proteomes" id="UP000807469">
    <property type="component" value="Unassembled WGS sequence"/>
</dbReference>
<name>A0A9P5YMN7_9AGAR</name>
<gene>
    <name evidence="1" type="ORF">BDN70DRAFT_887768</name>
</gene>
<sequence>MSQTSIARNVLSCIKVSFRPSLEFRSLYVEMNPYLVASGLAHPMSIIGNSIHTFLFPPSFTSSNETLGLFLDSRFQHCSQLSATRYVGSLLAVVVQSS</sequence>
<comment type="caution">
    <text evidence="1">The sequence shown here is derived from an EMBL/GenBank/DDBJ whole genome shotgun (WGS) entry which is preliminary data.</text>
</comment>
<dbReference type="EMBL" id="MU155628">
    <property type="protein sequence ID" value="KAF9471748.1"/>
    <property type="molecule type" value="Genomic_DNA"/>
</dbReference>
<organism evidence="1 2">
    <name type="scientific">Pholiota conissans</name>
    <dbReference type="NCBI Taxonomy" id="109636"/>
    <lineage>
        <taxon>Eukaryota</taxon>
        <taxon>Fungi</taxon>
        <taxon>Dikarya</taxon>
        <taxon>Basidiomycota</taxon>
        <taxon>Agaricomycotina</taxon>
        <taxon>Agaricomycetes</taxon>
        <taxon>Agaricomycetidae</taxon>
        <taxon>Agaricales</taxon>
        <taxon>Agaricineae</taxon>
        <taxon>Strophariaceae</taxon>
        <taxon>Pholiota</taxon>
    </lineage>
</organism>
<proteinExistence type="predicted"/>
<accession>A0A9P5YMN7</accession>